<keyword evidence="1" id="KW-0805">Transcription regulation</keyword>
<dbReference type="GO" id="GO:0003700">
    <property type="term" value="F:DNA-binding transcription factor activity"/>
    <property type="evidence" value="ECO:0007669"/>
    <property type="project" value="InterPro"/>
</dbReference>
<dbReference type="RefSeq" id="WP_183579843.1">
    <property type="nucleotide sequence ID" value="NZ_JACHXJ010000001.1"/>
</dbReference>
<dbReference type="SUPFAM" id="SSF46689">
    <property type="entry name" value="Homeodomain-like"/>
    <property type="match status" value="2"/>
</dbReference>
<proteinExistence type="predicted"/>
<dbReference type="InterPro" id="IPR014710">
    <property type="entry name" value="RmlC-like_jellyroll"/>
</dbReference>
<dbReference type="PROSITE" id="PS01124">
    <property type="entry name" value="HTH_ARAC_FAMILY_2"/>
    <property type="match status" value="1"/>
</dbReference>
<dbReference type="AlphaFoldDB" id="A0A839TLC6"/>
<gene>
    <name evidence="5" type="ORF">FHS19_001184</name>
</gene>
<keyword evidence="3" id="KW-0804">Transcription</keyword>
<evidence type="ECO:0000313" key="6">
    <source>
        <dbReference type="Proteomes" id="UP000517523"/>
    </source>
</evidence>
<dbReference type="PRINTS" id="PR00032">
    <property type="entry name" value="HTHARAC"/>
</dbReference>
<dbReference type="InterPro" id="IPR009057">
    <property type="entry name" value="Homeodomain-like_sf"/>
</dbReference>
<dbReference type="InterPro" id="IPR020449">
    <property type="entry name" value="Tscrpt_reg_AraC-type_HTH"/>
</dbReference>
<dbReference type="EMBL" id="JACHXJ010000001">
    <property type="protein sequence ID" value="MBB3126530.1"/>
    <property type="molecule type" value="Genomic_DNA"/>
</dbReference>
<dbReference type="Gene3D" id="1.10.10.60">
    <property type="entry name" value="Homeodomain-like"/>
    <property type="match status" value="2"/>
</dbReference>
<protein>
    <submittedName>
        <fullName evidence="5">AraC-like DNA-binding protein</fullName>
    </submittedName>
</protein>
<dbReference type="InterPro" id="IPR037923">
    <property type="entry name" value="HTH-like"/>
</dbReference>
<evidence type="ECO:0000259" key="4">
    <source>
        <dbReference type="PROSITE" id="PS01124"/>
    </source>
</evidence>
<evidence type="ECO:0000256" key="3">
    <source>
        <dbReference type="ARBA" id="ARBA00023163"/>
    </source>
</evidence>
<evidence type="ECO:0000256" key="2">
    <source>
        <dbReference type="ARBA" id="ARBA00023125"/>
    </source>
</evidence>
<comment type="caution">
    <text evidence="5">The sequence shown here is derived from an EMBL/GenBank/DDBJ whole genome shotgun (WGS) entry which is preliminary data.</text>
</comment>
<dbReference type="PANTHER" id="PTHR43280">
    <property type="entry name" value="ARAC-FAMILY TRANSCRIPTIONAL REGULATOR"/>
    <property type="match status" value="1"/>
</dbReference>
<name>A0A839TLC6_9BACL</name>
<evidence type="ECO:0000313" key="5">
    <source>
        <dbReference type="EMBL" id="MBB3126530.1"/>
    </source>
</evidence>
<dbReference type="Proteomes" id="UP000517523">
    <property type="component" value="Unassembled WGS sequence"/>
</dbReference>
<reference evidence="5 6" key="1">
    <citation type="submission" date="2020-08" db="EMBL/GenBank/DDBJ databases">
        <title>Genomic Encyclopedia of Type Strains, Phase III (KMG-III): the genomes of soil and plant-associated and newly described type strains.</title>
        <authorList>
            <person name="Whitman W."/>
        </authorList>
    </citation>
    <scope>NUCLEOTIDE SEQUENCE [LARGE SCALE GENOMIC DNA]</scope>
    <source>
        <strain evidence="5 6">CECT 5831</strain>
    </source>
</reference>
<sequence>MERKKFSEYDRGEYDVWIQRASHGKHNLFEEHLHDFVELIYVVQGQGMHRINGTNYALNTGDVFLIMPGESHHFPDAATSHLEIVNCLFRQDTIPAYLPKDMNIQAELPFIWPFCGGGERPPRKLSLTSAESTEVLGQLEAMLQELKTGAPGANVIAVQLLVHLLIRLSRILLRQSPDLSRTKPVSIQHEILVRKVIAYLEQHFHRKLSIEELAQAFTISGRHLCRVFREQTNRTIHEMLLQIRVERAKQMLAETNRSVDSIASFAGFSDSSHFNRTFVRLAGCTPSRYRKECFWKPIY</sequence>
<dbReference type="InterPro" id="IPR018060">
    <property type="entry name" value="HTH_AraC"/>
</dbReference>
<dbReference type="InterPro" id="IPR003313">
    <property type="entry name" value="AraC-bd"/>
</dbReference>
<dbReference type="GO" id="GO:0043565">
    <property type="term" value="F:sequence-specific DNA binding"/>
    <property type="evidence" value="ECO:0007669"/>
    <property type="project" value="InterPro"/>
</dbReference>
<dbReference type="PANTHER" id="PTHR43280:SF2">
    <property type="entry name" value="HTH-TYPE TRANSCRIPTIONAL REGULATOR EXSA"/>
    <property type="match status" value="1"/>
</dbReference>
<accession>A0A839TLC6</accession>
<dbReference type="SMART" id="SM00342">
    <property type="entry name" value="HTH_ARAC"/>
    <property type="match status" value="1"/>
</dbReference>
<feature type="domain" description="HTH araC/xylS-type" evidence="4">
    <location>
        <begin position="194"/>
        <end position="292"/>
    </location>
</feature>
<evidence type="ECO:0000256" key="1">
    <source>
        <dbReference type="ARBA" id="ARBA00023015"/>
    </source>
</evidence>
<dbReference type="Pfam" id="PF12833">
    <property type="entry name" value="HTH_18"/>
    <property type="match status" value="1"/>
</dbReference>
<keyword evidence="2 5" id="KW-0238">DNA-binding</keyword>
<dbReference type="Gene3D" id="2.60.120.10">
    <property type="entry name" value="Jelly Rolls"/>
    <property type="match status" value="1"/>
</dbReference>
<organism evidence="5 6">
    <name type="scientific">Paenibacillus rhizosphaerae</name>
    <dbReference type="NCBI Taxonomy" id="297318"/>
    <lineage>
        <taxon>Bacteria</taxon>
        <taxon>Bacillati</taxon>
        <taxon>Bacillota</taxon>
        <taxon>Bacilli</taxon>
        <taxon>Bacillales</taxon>
        <taxon>Paenibacillaceae</taxon>
        <taxon>Paenibacillus</taxon>
    </lineage>
</organism>
<dbReference type="SUPFAM" id="SSF51215">
    <property type="entry name" value="Regulatory protein AraC"/>
    <property type="match status" value="1"/>
</dbReference>
<dbReference type="Pfam" id="PF02311">
    <property type="entry name" value="AraC_binding"/>
    <property type="match status" value="1"/>
</dbReference>